<name>A0A067D3L9_SAPPC</name>
<evidence type="ECO:0000313" key="10">
    <source>
        <dbReference type="Proteomes" id="UP000030745"/>
    </source>
</evidence>
<keyword evidence="2" id="KW-0690">Ribosome biogenesis</keyword>
<dbReference type="SMART" id="SM00443">
    <property type="entry name" value="G_patch"/>
    <property type="match status" value="1"/>
</dbReference>
<evidence type="ECO:0000256" key="4">
    <source>
        <dbReference type="ARBA" id="ARBA00023242"/>
    </source>
</evidence>
<dbReference type="OrthoDB" id="29523at2759"/>
<evidence type="ECO:0000256" key="6">
    <source>
        <dbReference type="ARBA" id="ARBA00041961"/>
    </source>
</evidence>
<feature type="compositionally biased region" description="Low complexity" evidence="7">
    <location>
        <begin position="132"/>
        <end position="153"/>
    </location>
</feature>
<evidence type="ECO:0000256" key="7">
    <source>
        <dbReference type="SAM" id="MobiDB-lite"/>
    </source>
</evidence>
<dbReference type="Pfam" id="PF01585">
    <property type="entry name" value="G-patch"/>
    <property type="match status" value="1"/>
</dbReference>
<feature type="region of interest" description="Disordered" evidence="7">
    <location>
        <begin position="132"/>
        <end position="183"/>
    </location>
</feature>
<gene>
    <name evidence="9" type="ORF">SPRG_02134</name>
</gene>
<proteinExistence type="inferred from homology"/>
<accession>A0A067D3L9</accession>
<reference evidence="9 10" key="1">
    <citation type="journal article" date="2013" name="PLoS Genet.">
        <title>Distinctive expansion of potential virulence genes in the genome of the oomycete fish pathogen Saprolegnia parasitica.</title>
        <authorList>
            <person name="Jiang R.H."/>
            <person name="de Bruijn I."/>
            <person name="Haas B.J."/>
            <person name="Belmonte R."/>
            <person name="Lobach L."/>
            <person name="Christie J."/>
            <person name="van den Ackerveken G."/>
            <person name="Bottin A."/>
            <person name="Bulone V."/>
            <person name="Diaz-Moreno S.M."/>
            <person name="Dumas B."/>
            <person name="Fan L."/>
            <person name="Gaulin E."/>
            <person name="Govers F."/>
            <person name="Grenville-Briggs L.J."/>
            <person name="Horner N.R."/>
            <person name="Levin J.Z."/>
            <person name="Mammella M."/>
            <person name="Meijer H.J."/>
            <person name="Morris P."/>
            <person name="Nusbaum C."/>
            <person name="Oome S."/>
            <person name="Phillips A.J."/>
            <person name="van Rooyen D."/>
            <person name="Rzeszutek E."/>
            <person name="Saraiva M."/>
            <person name="Secombes C.J."/>
            <person name="Seidl M.F."/>
            <person name="Snel B."/>
            <person name="Stassen J.H."/>
            <person name="Sykes S."/>
            <person name="Tripathy S."/>
            <person name="van den Berg H."/>
            <person name="Vega-Arreguin J.C."/>
            <person name="Wawra S."/>
            <person name="Young S.K."/>
            <person name="Zeng Q."/>
            <person name="Dieguez-Uribeondo J."/>
            <person name="Russ C."/>
            <person name="Tyler B.M."/>
            <person name="van West P."/>
        </authorList>
    </citation>
    <scope>NUCLEOTIDE SEQUENCE [LARGE SCALE GENOMIC DNA]</scope>
    <source>
        <strain evidence="9 10">CBS 223.65</strain>
    </source>
</reference>
<keyword evidence="4" id="KW-0539">Nucleus</keyword>
<feature type="domain" description="G-patch" evidence="8">
    <location>
        <begin position="25"/>
        <end position="71"/>
    </location>
</feature>
<protein>
    <recommendedName>
        <fullName evidence="6">PinX1-related protein 1</fullName>
    </recommendedName>
</protein>
<dbReference type="InterPro" id="IPR000467">
    <property type="entry name" value="G_patch_dom"/>
</dbReference>
<evidence type="ECO:0000256" key="2">
    <source>
        <dbReference type="ARBA" id="ARBA00022517"/>
    </source>
</evidence>
<dbReference type="PANTHER" id="PTHR23149:SF31">
    <property type="entry name" value="PROTEIN PXR1"/>
    <property type="match status" value="1"/>
</dbReference>
<evidence type="ECO:0000256" key="3">
    <source>
        <dbReference type="ARBA" id="ARBA00022552"/>
    </source>
</evidence>
<dbReference type="KEGG" id="spar:SPRG_02134"/>
<dbReference type="GO" id="GO:0005730">
    <property type="term" value="C:nucleolus"/>
    <property type="evidence" value="ECO:0007669"/>
    <property type="project" value="UniProtKB-SubCell"/>
</dbReference>
<dbReference type="STRING" id="695850.A0A067D3L9"/>
<evidence type="ECO:0000256" key="5">
    <source>
        <dbReference type="ARBA" id="ARBA00038007"/>
    </source>
</evidence>
<sequence length="183" mass="19629">MATKVEESIMVQVGGLQNKAWAADTSKFGYQMLMKMGWKAGKGVGKDLQGTATHVTIQKRSESLGLGCSLKQSEVTGWSSTSGNFADVLSNLKKKPTTTINRRILFSKRVRNKNASGYGATDMAAILGEASTAVSATSPSSGASSENDNQNDSSDSDDEEKKRKKKKAKKEKKAKKAKTDAED</sequence>
<dbReference type="RefSeq" id="XP_012196075.1">
    <property type="nucleotide sequence ID" value="XM_012340685.1"/>
</dbReference>
<dbReference type="GeneID" id="24124697"/>
<keyword evidence="3" id="KW-0698">rRNA processing</keyword>
<dbReference type="AlphaFoldDB" id="A0A067D3L9"/>
<evidence type="ECO:0000259" key="8">
    <source>
        <dbReference type="PROSITE" id="PS50174"/>
    </source>
</evidence>
<dbReference type="GO" id="GO:0003676">
    <property type="term" value="F:nucleic acid binding"/>
    <property type="evidence" value="ECO:0007669"/>
    <property type="project" value="InterPro"/>
</dbReference>
<dbReference type="PANTHER" id="PTHR23149">
    <property type="entry name" value="G PATCH DOMAIN CONTAINING PROTEIN"/>
    <property type="match status" value="1"/>
</dbReference>
<comment type="similarity">
    <text evidence="5">Belongs to the PINX1 family.</text>
</comment>
<dbReference type="GO" id="GO:0006364">
    <property type="term" value="P:rRNA processing"/>
    <property type="evidence" value="ECO:0007669"/>
    <property type="project" value="UniProtKB-KW"/>
</dbReference>
<dbReference type="InterPro" id="IPR050656">
    <property type="entry name" value="PINX1"/>
</dbReference>
<organism evidence="9 10">
    <name type="scientific">Saprolegnia parasitica (strain CBS 223.65)</name>
    <dbReference type="NCBI Taxonomy" id="695850"/>
    <lineage>
        <taxon>Eukaryota</taxon>
        <taxon>Sar</taxon>
        <taxon>Stramenopiles</taxon>
        <taxon>Oomycota</taxon>
        <taxon>Saprolegniomycetes</taxon>
        <taxon>Saprolegniales</taxon>
        <taxon>Saprolegniaceae</taxon>
        <taxon>Saprolegnia</taxon>
    </lineage>
</organism>
<evidence type="ECO:0000313" key="9">
    <source>
        <dbReference type="EMBL" id="KDO33326.1"/>
    </source>
</evidence>
<dbReference type="EMBL" id="KK583193">
    <property type="protein sequence ID" value="KDO33326.1"/>
    <property type="molecule type" value="Genomic_DNA"/>
</dbReference>
<comment type="subcellular location">
    <subcellularLocation>
        <location evidence="1">Nucleus</location>
        <location evidence="1">Nucleolus</location>
    </subcellularLocation>
</comment>
<evidence type="ECO:0000256" key="1">
    <source>
        <dbReference type="ARBA" id="ARBA00004604"/>
    </source>
</evidence>
<dbReference type="VEuPathDB" id="FungiDB:SPRG_02134"/>
<feature type="compositionally biased region" description="Basic residues" evidence="7">
    <location>
        <begin position="162"/>
        <end position="176"/>
    </location>
</feature>
<keyword evidence="10" id="KW-1185">Reference proteome</keyword>
<dbReference type="PROSITE" id="PS50174">
    <property type="entry name" value="G_PATCH"/>
    <property type="match status" value="1"/>
</dbReference>
<dbReference type="Proteomes" id="UP000030745">
    <property type="component" value="Unassembled WGS sequence"/>
</dbReference>